<organism evidence="11 12">
    <name type="scientific">Natronosporangium hydrolyticum</name>
    <dbReference type="NCBI Taxonomy" id="2811111"/>
    <lineage>
        <taxon>Bacteria</taxon>
        <taxon>Bacillati</taxon>
        <taxon>Actinomycetota</taxon>
        <taxon>Actinomycetes</taxon>
        <taxon>Micromonosporales</taxon>
        <taxon>Micromonosporaceae</taxon>
        <taxon>Natronosporangium</taxon>
    </lineage>
</organism>
<dbReference type="InterPro" id="IPR006181">
    <property type="entry name" value="D-amino_acid_oxidase_CS"/>
</dbReference>
<dbReference type="PIRSF" id="PIRSF000189">
    <property type="entry name" value="D-aa_oxidase"/>
    <property type="match status" value="1"/>
</dbReference>
<evidence type="ECO:0000256" key="6">
    <source>
        <dbReference type="ARBA" id="ARBA00039101"/>
    </source>
</evidence>
<evidence type="ECO:0000256" key="4">
    <source>
        <dbReference type="ARBA" id="ARBA00022827"/>
    </source>
</evidence>
<dbReference type="KEGG" id="nhy:JQS43_10680"/>
<sequence length="316" mass="32897">MAEVDVLVVGAGVSGLTTAVCLAETGRRVTVRTATEPARTTSAVAGALWMPYLVRPVDKVTAWGAATLTELRTLADQPTTGVRRTNGVVLAPTAIAPPAWTETVAAVPCPPADLPHGYEVGWRFGSVLVEMPIYLGYLADRLRAAGGRIEPGLVTDLADALTVAPLVVNCAGIGARELVPDPGLRPVRGQVVVVENPGIDEFVSEHPGASPWLKYVLPHRDTVVLGGTAEPDRSDPTPDPSITARILADSVELVPALAGAPVLAERVGLRPARPEVRLAVEDRPAGRIIHNYGHGGGGVTLSWGCAREAAELASGT</sequence>
<dbReference type="GO" id="GO:0005737">
    <property type="term" value="C:cytoplasm"/>
    <property type="evidence" value="ECO:0007669"/>
    <property type="project" value="TreeGrafter"/>
</dbReference>
<evidence type="ECO:0000256" key="7">
    <source>
        <dbReference type="ARBA" id="ARBA00039751"/>
    </source>
</evidence>
<evidence type="ECO:0000313" key="12">
    <source>
        <dbReference type="Proteomes" id="UP000662857"/>
    </source>
</evidence>
<dbReference type="PANTHER" id="PTHR11530:SF11">
    <property type="entry name" value="D-ASPARTATE OXIDASE"/>
    <property type="match status" value="1"/>
</dbReference>
<dbReference type="GO" id="GO:0003884">
    <property type="term" value="F:D-amino-acid oxidase activity"/>
    <property type="evidence" value="ECO:0007669"/>
    <property type="project" value="UniProtKB-EC"/>
</dbReference>
<dbReference type="EMBL" id="CP070499">
    <property type="protein sequence ID" value="QSB16697.1"/>
    <property type="molecule type" value="Genomic_DNA"/>
</dbReference>
<name>A0A895YFV4_9ACTN</name>
<keyword evidence="5" id="KW-0560">Oxidoreductase</keyword>
<accession>A0A895YFV4</accession>
<dbReference type="SUPFAM" id="SSF51971">
    <property type="entry name" value="Nucleotide-binding domain"/>
    <property type="match status" value="1"/>
</dbReference>
<dbReference type="Proteomes" id="UP000662857">
    <property type="component" value="Chromosome"/>
</dbReference>
<dbReference type="SUPFAM" id="SSF54373">
    <property type="entry name" value="FAD-linked reductases, C-terminal domain"/>
    <property type="match status" value="1"/>
</dbReference>
<evidence type="ECO:0000256" key="9">
    <source>
        <dbReference type="PIRSR" id="PIRSR000189-1"/>
    </source>
</evidence>
<feature type="binding site" evidence="9">
    <location>
        <begin position="41"/>
        <end position="42"/>
    </location>
    <ligand>
        <name>FAD</name>
        <dbReference type="ChEBI" id="CHEBI:57692"/>
    </ligand>
</feature>
<dbReference type="InterPro" id="IPR006076">
    <property type="entry name" value="FAD-dep_OxRdtase"/>
</dbReference>
<dbReference type="Gene3D" id="3.30.9.10">
    <property type="entry name" value="D-Amino Acid Oxidase, subunit A, domain 2"/>
    <property type="match status" value="1"/>
</dbReference>
<evidence type="ECO:0000256" key="8">
    <source>
        <dbReference type="ARBA" id="ARBA00049547"/>
    </source>
</evidence>
<dbReference type="InterPro" id="IPR023209">
    <property type="entry name" value="DAO"/>
</dbReference>
<evidence type="ECO:0000256" key="2">
    <source>
        <dbReference type="ARBA" id="ARBA00006730"/>
    </source>
</evidence>
<keyword evidence="12" id="KW-1185">Reference proteome</keyword>
<dbReference type="AlphaFoldDB" id="A0A895YFV4"/>
<dbReference type="GO" id="GO:0071949">
    <property type="term" value="F:FAD binding"/>
    <property type="evidence" value="ECO:0007669"/>
    <property type="project" value="InterPro"/>
</dbReference>
<gene>
    <name evidence="11" type="ORF">JQS43_10680</name>
</gene>
<feature type="binding site" evidence="9">
    <location>
        <position position="296"/>
    </location>
    <ligand>
        <name>D-dopa</name>
        <dbReference type="ChEBI" id="CHEBI:149689"/>
    </ligand>
</feature>
<feature type="binding site" evidence="9">
    <location>
        <position position="270"/>
    </location>
    <ligand>
        <name>D-dopa</name>
        <dbReference type="ChEBI" id="CHEBI:149689"/>
    </ligand>
</feature>
<comment type="similarity">
    <text evidence="2">Belongs to the DAMOX/DASOX family.</text>
</comment>
<feature type="domain" description="FAD dependent oxidoreductase" evidence="10">
    <location>
        <begin position="5"/>
        <end position="312"/>
    </location>
</feature>
<dbReference type="Pfam" id="PF01266">
    <property type="entry name" value="DAO"/>
    <property type="match status" value="1"/>
</dbReference>
<dbReference type="RefSeq" id="WP_239678926.1">
    <property type="nucleotide sequence ID" value="NZ_CP070499.1"/>
</dbReference>
<evidence type="ECO:0000256" key="5">
    <source>
        <dbReference type="ARBA" id="ARBA00023002"/>
    </source>
</evidence>
<dbReference type="PROSITE" id="PS00677">
    <property type="entry name" value="DAO"/>
    <property type="match status" value="1"/>
</dbReference>
<comment type="catalytic activity">
    <reaction evidence="8">
        <text>a D-alpha-amino acid + O2 + H2O = a 2-oxocarboxylate + H2O2 + NH4(+)</text>
        <dbReference type="Rhea" id="RHEA:21816"/>
        <dbReference type="ChEBI" id="CHEBI:15377"/>
        <dbReference type="ChEBI" id="CHEBI:15379"/>
        <dbReference type="ChEBI" id="CHEBI:16240"/>
        <dbReference type="ChEBI" id="CHEBI:28938"/>
        <dbReference type="ChEBI" id="CHEBI:35179"/>
        <dbReference type="ChEBI" id="CHEBI:59871"/>
        <dbReference type="EC" id="1.4.3.3"/>
    </reaction>
    <physiologicalReaction direction="left-to-right" evidence="8">
        <dbReference type="Rhea" id="RHEA:21817"/>
    </physiologicalReaction>
</comment>
<comment type="cofactor">
    <cofactor evidence="1 9">
        <name>FAD</name>
        <dbReference type="ChEBI" id="CHEBI:57692"/>
    </cofactor>
</comment>
<feature type="binding site" evidence="9">
    <location>
        <position position="206"/>
    </location>
    <ligand>
        <name>D-dopa</name>
        <dbReference type="ChEBI" id="CHEBI:149689"/>
    </ligand>
</feature>
<reference evidence="11" key="1">
    <citation type="submission" date="2021-02" db="EMBL/GenBank/DDBJ databases">
        <title>Natrosporangium hydrolyticum gen. nov., sp. nov, a haloalkaliphilic actinobacterium from a soda solonchak soil.</title>
        <authorList>
            <person name="Sorokin D.Y."/>
            <person name="Khijniak T.V."/>
            <person name="Zakharycheva A.P."/>
            <person name="Boueva O.V."/>
            <person name="Ariskina E.V."/>
            <person name="Hahnke R.L."/>
            <person name="Bunk B."/>
            <person name="Sproer C."/>
            <person name="Schumann P."/>
            <person name="Evtushenko L.I."/>
            <person name="Kublanov I.V."/>
        </authorList>
    </citation>
    <scope>NUCLEOTIDE SEQUENCE</scope>
    <source>
        <strain evidence="11">DSM 106523</strain>
    </source>
</reference>
<evidence type="ECO:0000313" key="11">
    <source>
        <dbReference type="EMBL" id="QSB16697.1"/>
    </source>
</evidence>
<proteinExistence type="inferred from homology"/>
<protein>
    <recommendedName>
        <fullName evidence="7">D-amino-acid oxidase</fullName>
        <ecNumber evidence="6">1.4.3.3</ecNumber>
    </recommendedName>
</protein>
<feature type="binding site" evidence="9">
    <location>
        <position position="215"/>
    </location>
    <ligand>
        <name>D-dopa</name>
        <dbReference type="ChEBI" id="CHEBI:149689"/>
    </ligand>
</feature>
<keyword evidence="3" id="KW-0285">Flavoprotein</keyword>
<evidence type="ECO:0000256" key="1">
    <source>
        <dbReference type="ARBA" id="ARBA00001974"/>
    </source>
</evidence>
<dbReference type="Gene3D" id="3.40.50.720">
    <property type="entry name" value="NAD(P)-binding Rossmann-like Domain"/>
    <property type="match status" value="1"/>
</dbReference>
<evidence type="ECO:0000259" key="10">
    <source>
        <dbReference type="Pfam" id="PF01266"/>
    </source>
</evidence>
<evidence type="ECO:0000256" key="3">
    <source>
        <dbReference type="ARBA" id="ARBA00022630"/>
    </source>
</evidence>
<feature type="binding site" evidence="9">
    <location>
        <begin position="295"/>
        <end position="300"/>
    </location>
    <ligand>
        <name>FAD</name>
        <dbReference type="ChEBI" id="CHEBI:57692"/>
    </ligand>
</feature>
<dbReference type="EC" id="1.4.3.3" evidence="6"/>
<keyword evidence="4 9" id="KW-0274">FAD</keyword>
<dbReference type="GO" id="GO:0019478">
    <property type="term" value="P:D-amino acid catabolic process"/>
    <property type="evidence" value="ECO:0007669"/>
    <property type="project" value="TreeGrafter"/>
</dbReference>
<dbReference type="PANTHER" id="PTHR11530">
    <property type="entry name" value="D-AMINO ACID OXIDASE"/>
    <property type="match status" value="1"/>
</dbReference>